<dbReference type="AlphaFoldDB" id="A0AAV5R2V5"/>
<sequence>MNILYFLMIAQLIHAQTLIIQLTENTIGLKFLKKYDTILKLCSYEYLEISNNKFIIGKFDTNFLKSIYFDTEVKSISKDNQINICQLKKKNNLSYESNNNYIMKPILEQSSLLNTKPNDTSPLVQHFAPRHLVRLTQDHAIKKKQEMNFKYPLSSPNKKKNHNIYLLDTGVATTHPGFYHKKIINKTIMKYNFTHNLNNEDINGHGTSIASIILSQLLGVCKNDCNIISYKIIDDNGVGYLSNFIKTLKYIQDNETNGILLLPFISEKSQIINDLMYTFNQQLNYTIVVPAGNYQLDSCNYSPSSSNDVITVGSIDSTLDKIADFSNYGKCINIFADGVNMLTLSNNINDNIPFDIFSGTSLSAGIVAGVLSQWLNNYDEINFDNNNDLIMKLDNLAIKGIIQPNKYLENSKTVNKLIQMI</sequence>
<protein>
    <recommendedName>
        <fullName evidence="7">Peptidase S8/S53 domain-containing protein</fullName>
    </recommendedName>
</protein>
<dbReference type="InterPro" id="IPR015500">
    <property type="entry name" value="Peptidase_S8_subtilisin-rel"/>
</dbReference>
<evidence type="ECO:0000259" key="7">
    <source>
        <dbReference type="Pfam" id="PF00082"/>
    </source>
</evidence>
<accession>A0AAV5R2V5</accession>
<comment type="caution">
    <text evidence="8">The sequence shown here is derived from an EMBL/GenBank/DDBJ whole genome shotgun (WGS) entry which is preliminary data.</text>
</comment>
<evidence type="ECO:0000256" key="4">
    <source>
        <dbReference type="ARBA" id="ARBA00022825"/>
    </source>
</evidence>
<dbReference type="InterPro" id="IPR023827">
    <property type="entry name" value="Peptidase_S8_Asp-AS"/>
</dbReference>
<dbReference type="PRINTS" id="PR00723">
    <property type="entry name" value="SUBTILISIN"/>
</dbReference>
<evidence type="ECO:0000256" key="1">
    <source>
        <dbReference type="ARBA" id="ARBA00011073"/>
    </source>
</evidence>
<feature type="domain" description="Peptidase S8/S53" evidence="7">
    <location>
        <begin position="164"/>
        <end position="387"/>
    </location>
</feature>
<dbReference type="InterPro" id="IPR036852">
    <property type="entry name" value="Peptidase_S8/S53_dom_sf"/>
</dbReference>
<dbReference type="Pfam" id="PF00082">
    <property type="entry name" value="Peptidase_S8"/>
    <property type="match status" value="1"/>
</dbReference>
<evidence type="ECO:0000313" key="8">
    <source>
        <dbReference type="EMBL" id="GMM45606.1"/>
    </source>
</evidence>
<keyword evidence="3 5" id="KW-0378">Hydrolase</keyword>
<feature type="chain" id="PRO_5043674933" description="Peptidase S8/S53 domain-containing protein" evidence="6">
    <location>
        <begin position="16"/>
        <end position="421"/>
    </location>
</feature>
<dbReference type="PANTHER" id="PTHR43806:SF13">
    <property type="entry name" value="SUBTILASE-TYPE PROTEINASE RRT12"/>
    <property type="match status" value="1"/>
</dbReference>
<dbReference type="PROSITE" id="PS51892">
    <property type="entry name" value="SUBTILASE"/>
    <property type="match status" value="1"/>
</dbReference>
<evidence type="ECO:0000256" key="6">
    <source>
        <dbReference type="SAM" id="SignalP"/>
    </source>
</evidence>
<keyword evidence="9" id="KW-1185">Reference proteome</keyword>
<dbReference type="InterPro" id="IPR000209">
    <property type="entry name" value="Peptidase_S8/S53_dom"/>
</dbReference>
<dbReference type="PROSITE" id="PS00136">
    <property type="entry name" value="SUBTILASE_ASP"/>
    <property type="match status" value="1"/>
</dbReference>
<keyword evidence="6" id="KW-0732">Signal</keyword>
<evidence type="ECO:0000313" key="9">
    <source>
        <dbReference type="Proteomes" id="UP001378960"/>
    </source>
</evidence>
<feature type="signal peptide" evidence="6">
    <location>
        <begin position="1"/>
        <end position="15"/>
    </location>
</feature>
<feature type="active site" description="Charge relay system" evidence="5">
    <location>
        <position position="361"/>
    </location>
</feature>
<dbReference type="InterPro" id="IPR050131">
    <property type="entry name" value="Peptidase_S8_subtilisin-like"/>
</dbReference>
<dbReference type="EMBL" id="BTGB01000002">
    <property type="protein sequence ID" value="GMM45606.1"/>
    <property type="molecule type" value="Genomic_DNA"/>
</dbReference>
<feature type="active site" description="Charge relay system" evidence="5">
    <location>
        <position position="205"/>
    </location>
</feature>
<dbReference type="Gene3D" id="3.40.50.200">
    <property type="entry name" value="Peptidase S8/S53 domain"/>
    <property type="match status" value="1"/>
</dbReference>
<evidence type="ECO:0000256" key="5">
    <source>
        <dbReference type="PROSITE-ProRule" id="PRU01240"/>
    </source>
</evidence>
<dbReference type="PANTHER" id="PTHR43806">
    <property type="entry name" value="PEPTIDASE S8"/>
    <property type="match status" value="1"/>
</dbReference>
<keyword evidence="2 5" id="KW-0645">Protease</keyword>
<gene>
    <name evidence="8" type="ORF">DAPK24_021810</name>
</gene>
<evidence type="ECO:0000256" key="2">
    <source>
        <dbReference type="ARBA" id="ARBA00022670"/>
    </source>
</evidence>
<evidence type="ECO:0000256" key="3">
    <source>
        <dbReference type="ARBA" id="ARBA00022801"/>
    </source>
</evidence>
<dbReference type="Proteomes" id="UP001378960">
    <property type="component" value="Unassembled WGS sequence"/>
</dbReference>
<comment type="similarity">
    <text evidence="1 5">Belongs to the peptidase S8 family.</text>
</comment>
<dbReference type="GO" id="GO:0006508">
    <property type="term" value="P:proteolysis"/>
    <property type="evidence" value="ECO:0007669"/>
    <property type="project" value="UniProtKB-KW"/>
</dbReference>
<dbReference type="SUPFAM" id="SSF52743">
    <property type="entry name" value="Subtilisin-like"/>
    <property type="match status" value="1"/>
</dbReference>
<name>A0AAV5R2V5_PICKL</name>
<organism evidence="8 9">
    <name type="scientific">Pichia kluyveri</name>
    <name type="common">Yeast</name>
    <dbReference type="NCBI Taxonomy" id="36015"/>
    <lineage>
        <taxon>Eukaryota</taxon>
        <taxon>Fungi</taxon>
        <taxon>Dikarya</taxon>
        <taxon>Ascomycota</taxon>
        <taxon>Saccharomycotina</taxon>
        <taxon>Pichiomycetes</taxon>
        <taxon>Pichiales</taxon>
        <taxon>Pichiaceae</taxon>
        <taxon>Pichia</taxon>
    </lineage>
</organism>
<keyword evidence="4 5" id="KW-0720">Serine protease</keyword>
<proteinExistence type="inferred from homology"/>
<dbReference type="GO" id="GO:0004252">
    <property type="term" value="F:serine-type endopeptidase activity"/>
    <property type="evidence" value="ECO:0007669"/>
    <property type="project" value="UniProtKB-UniRule"/>
</dbReference>
<feature type="active site" description="Charge relay system" evidence="5">
    <location>
        <position position="168"/>
    </location>
</feature>
<reference evidence="8 9" key="1">
    <citation type="journal article" date="2023" name="Elife">
        <title>Identification of key yeast species and microbe-microbe interactions impacting larval growth of Drosophila in the wild.</title>
        <authorList>
            <person name="Mure A."/>
            <person name="Sugiura Y."/>
            <person name="Maeda R."/>
            <person name="Honda K."/>
            <person name="Sakurai N."/>
            <person name="Takahashi Y."/>
            <person name="Watada M."/>
            <person name="Katoh T."/>
            <person name="Gotoh A."/>
            <person name="Gotoh Y."/>
            <person name="Taniguchi I."/>
            <person name="Nakamura K."/>
            <person name="Hayashi T."/>
            <person name="Katayama T."/>
            <person name="Uemura T."/>
            <person name="Hattori Y."/>
        </authorList>
    </citation>
    <scope>NUCLEOTIDE SEQUENCE [LARGE SCALE GENOMIC DNA]</scope>
    <source>
        <strain evidence="8 9">PK-24</strain>
    </source>
</reference>